<gene>
    <name evidence="2" type="ORF">P255_02380</name>
</gene>
<dbReference type="HOGENOM" id="CLU_985634_0_0_6"/>
<evidence type="ECO:0000256" key="1">
    <source>
        <dbReference type="SAM" id="Coils"/>
    </source>
</evidence>
<evidence type="ECO:0000313" key="2">
    <source>
        <dbReference type="EMBL" id="ESK50398.1"/>
    </source>
</evidence>
<dbReference type="AlphaFoldDB" id="V2U7W1"/>
<evidence type="ECO:0000313" key="3">
    <source>
        <dbReference type="Proteomes" id="UP000018418"/>
    </source>
</evidence>
<dbReference type="EMBL" id="AYEU01000007">
    <property type="protein sequence ID" value="ESK50398.1"/>
    <property type="molecule type" value="Genomic_DNA"/>
</dbReference>
<dbReference type="RefSeq" id="WP_004902515.1">
    <property type="nucleotide sequence ID" value="NZ_BBTI01000005.1"/>
</dbReference>
<name>V2U7W1_9GAMM</name>
<comment type="caution">
    <text evidence="2">The sequence shown here is derived from an EMBL/GenBank/DDBJ whole genome shotgun (WGS) entry which is preliminary data.</text>
</comment>
<keyword evidence="3" id="KW-1185">Reference proteome</keyword>
<sequence length="276" mass="31937">MRKLFVALSLLIVAWMVKLNYDLVQNSKQLQELQTRILHSEQANANANDQLVALQRQLAPNEATASDVASSESAAVHALNPIILVKQQLQLVQFALQQQQDVYAFQQLQKLNQEIAAYDLSPALQQSLYQAITQDLQNIQQYHDNHQNQLDQLHLIFRQMDQQLNQLLLSQAQQYQPVQQKHFWNRWFKVESTDQPQTELMNQRLVLKEMQIRLVLAKQLLESGQYDEYQQTLLEVNQLLRQAPTFNRHALSVLLEKAKQLPAVTMPKLTALAILN</sequence>
<dbReference type="STRING" id="396323.VH98_05170"/>
<dbReference type="Proteomes" id="UP000018418">
    <property type="component" value="Unassembled WGS sequence"/>
</dbReference>
<accession>V2U7W1</accession>
<reference evidence="2 3" key="1">
    <citation type="submission" date="2013-10" db="EMBL/GenBank/DDBJ databases">
        <title>The Genome Sequence of Acinetobacter brisouii CIP 110357.</title>
        <authorList>
            <consortium name="The Broad Institute Genomics Platform"/>
            <consortium name="The Broad Institute Genome Sequencing Center for Infectious Disease"/>
            <person name="Cerqueira G."/>
            <person name="Feldgarden M."/>
            <person name="Courvalin P."/>
            <person name="Grillot-Courvalin C."/>
            <person name="Clermont D."/>
            <person name="Rocha E."/>
            <person name="Yoon E.-J."/>
            <person name="Nemec A."/>
            <person name="Young S.K."/>
            <person name="Zeng Q."/>
            <person name="Gargeya S."/>
            <person name="Fitzgerald M."/>
            <person name="Abouelleil A."/>
            <person name="Alvarado L."/>
            <person name="Berlin A.M."/>
            <person name="Chapman S.B."/>
            <person name="Gainer-Dewar J."/>
            <person name="Goldberg J."/>
            <person name="Gnerre S."/>
            <person name="Griggs A."/>
            <person name="Gujja S."/>
            <person name="Hansen M."/>
            <person name="Howarth C."/>
            <person name="Imamovic A."/>
            <person name="Ireland A."/>
            <person name="Larimer J."/>
            <person name="McCowan C."/>
            <person name="Murphy C."/>
            <person name="Pearson M."/>
            <person name="Poon T.W."/>
            <person name="Priest M."/>
            <person name="Roberts A."/>
            <person name="Saif S."/>
            <person name="Shea T."/>
            <person name="Sykes S."/>
            <person name="Wortman J."/>
            <person name="Nusbaum C."/>
            <person name="Birren B."/>
        </authorList>
    </citation>
    <scope>NUCLEOTIDE SEQUENCE [LARGE SCALE GENOMIC DNA]</scope>
    <source>
        <strain evidence="2 3">CIP 110357</strain>
    </source>
</reference>
<proteinExistence type="predicted"/>
<protein>
    <submittedName>
        <fullName evidence="2">Uncharacterized protein</fullName>
    </submittedName>
</protein>
<organism evidence="2 3">
    <name type="scientific">Acinetobacter brisouii CIP 110357</name>
    <dbReference type="NCBI Taxonomy" id="1341683"/>
    <lineage>
        <taxon>Bacteria</taxon>
        <taxon>Pseudomonadati</taxon>
        <taxon>Pseudomonadota</taxon>
        <taxon>Gammaproteobacteria</taxon>
        <taxon>Moraxellales</taxon>
        <taxon>Moraxellaceae</taxon>
        <taxon>Acinetobacter</taxon>
    </lineage>
</organism>
<dbReference type="OrthoDB" id="6713263at2"/>
<keyword evidence="1" id="KW-0175">Coiled coil</keyword>
<dbReference type="PATRIC" id="fig|1341683.3.peg.2356"/>
<feature type="coiled-coil region" evidence="1">
    <location>
        <begin position="30"/>
        <end position="57"/>
    </location>
</feature>